<organism evidence="5 6">
    <name type="scientific">Ceratocystis lukuohia</name>
    <dbReference type="NCBI Taxonomy" id="2019550"/>
    <lineage>
        <taxon>Eukaryota</taxon>
        <taxon>Fungi</taxon>
        <taxon>Dikarya</taxon>
        <taxon>Ascomycota</taxon>
        <taxon>Pezizomycotina</taxon>
        <taxon>Sordariomycetes</taxon>
        <taxon>Hypocreomycetidae</taxon>
        <taxon>Microascales</taxon>
        <taxon>Ceratocystidaceae</taxon>
        <taxon>Ceratocystis</taxon>
    </lineage>
</organism>
<dbReference type="RefSeq" id="XP_070860104.1">
    <property type="nucleotide sequence ID" value="XM_071001976.1"/>
</dbReference>
<reference evidence="5 6" key="1">
    <citation type="submission" date="2020-05" db="EMBL/GenBank/DDBJ databases">
        <title>Ceratocystis lukuohia genome.</title>
        <authorList>
            <person name="Harrington T.C."/>
            <person name="Kim K."/>
            <person name="Mayers C.G."/>
        </authorList>
    </citation>
    <scope>NUCLEOTIDE SEQUENCE [LARGE SCALE GENOMIC DNA]</scope>
    <source>
        <strain evidence="5 6">C4212</strain>
    </source>
</reference>
<dbReference type="EMBL" id="JABSNW010000003">
    <property type="protein sequence ID" value="KAL2888924.1"/>
    <property type="molecule type" value="Genomic_DNA"/>
</dbReference>
<dbReference type="CDD" id="cd01647">
    <property type="entry name" value="RT_LTR"/>
    <property type="match status" value="1"/>
</dbReference>
<evidence type="ECO:0000313" key="5">
    <source>
        <dbReference type="EMBL" id="KAL2888924.1"/>
    </source>
</evidence>
<feature type="region of interest" description="Disordered" evidence="3">
    <location>
        <begin position="1"/>
        <end position="24"/>
    </location>
</feature>
<evidence type="ECO:0000313" key="6">
    <source>
        <dbReference type="Proteomes" id="UP001610728"/>
    </source>
</evidence>
<evidence type="ECO:0000256" key="1">
    <source>
        <dbReference type="ARBA" id="ARBA00004173"/>
    </source>
</evidence>
<evidence type="ECO:0000256" key="2">
    <source>
        <dbReference type="ARBA" id="ARBA00023128"/>
    </source>
</evidence>
<dbReference type="InterPro" id="IPR053134">
    <property type="entry name" value="RNA-dir_DNA_polymerase"/>
</dbReference>
<comment type="caution">
    <text evidence="5">The sequence shown here is derived from an EMBL/GenBank/DDBJ whole genome shotgun (WGS) entry which is preliminary data.</text>
</comment>
<dbReference type="PANTHER" id="PTHR24559:SF444">
    <property type="entry name" value="REVERSE TRANSCRIPTASE DOMAIN-CONTAINING PROTEIN"/>
    <property type="match status" value="1"/>
</dbReference>
<dbReference type="InterPro" id="IPR043502">
    <property type="entry name" value="DNA/RNA_pol_sf"/>
</dbReference>
<keyword evidence="6" id="KW-1185">Reference proteome</keyword>
<feature type="domain" description="Reverse transcriptase" evidence="4">
    <location>
        <begin position="475"/>
        <end position="626"/>
    </location>
</feature>
<accession>A0ABR4ML12</accession>
<name>A0ABR4ML12_9PEZI</name>
<comment type="subcellular location">
    <subcellularLocation>
        <location evidence="1">Mitochondrion</location>
    </subcellularLocation>
</comment>
<dbReference type="InterPro" id="IPR043128">
    <property type="entry name" value="Rev_trsase/Diguanyl_cyclase"/>
</dbReference>
<dbReference type="Pfam" id="PF00078">
    <property type="entry name" value="RVT_1"/>
    <property type="match status" value="1"/>
</dbReference>
<evidence type="ECO:0000256" key="3">
    <source>
        <dbReference type="SAM" id="MobiDB-lite"/>
    </source>
</evidence>
<dbReference type="Proteomes" id="UP001610728">
    <property type="component" value="Unassembled WGS sequence"/>
</dbReference>
<evidence type="ECO:0000259" key="4">
    <source>
        <dbReference type="Pfam" id="PF00078"/>
    </source>
</evidence>
<proteinExistence type="predicted"/>
<dbReference type="InterPro" id="IPR000477">
    <property type="entry name" value="RT_dom"/>
</dbReference>
<sequence length="628" mass="70402">MLPAAPVETDDGGDGGDTGDGQPDAFHIKYEDEMEGIFIPGLRRTGSYPEEYFRQAVAAAARWKTRPFTIGDKIYSRETTVRMFFPALSSYNEVPPNNSFDRTRATVANISGFEKFASISDPGLTWKLMNHQDTCIRNSIPTEYWAYYLTHFLTNDFAMLARQIKTQTPWHLAVWGVLTCAVGLQPYVNKKVDAWYGISSGIPKGRSYVEHLWYIAKRAKESTFATRTPTSTLLEMAAVIENLHSSASNDVFKDVGKWKICVLADGVCVASEDERPRRETSNGGHVLFGGWIYTPNKDPDKPLRRIAARIFPDSGATPCTISESCARRIGATLHPVEKPHRFKGFNKHKGPMVTHNATFDLALVFKDKSKSLPRTLTAAVIPDGAIPGDVTLGLSLHSKWEIQYCDNYEVKLGGSFKEERGEKELSLMKPKKLGCSAVTADDDEPIPKGDKSLPVLTAEQLSNVDKMRKMPKGMNVRICIDYRALNSVTIKDSHPLPNMDDALNKAAQHKIFCVIDLKEEFYQIAMSEEDMEKTAFLTPFGLYEFMVMPFGLTNAPDTFQRMIDELMSEHQAYTCGLIDDICIMADTREELEERTRAVLKTLADANLVLNVDKCVWFAEEVKLLGRII</sequence>
<gene>
    <name evidence="5" type="ORF">HOO65_030425</name>
</gene>
<dbReference type="PANTHER" id="PTHR24559">
    <property type="entry name" value="TRANSPOSON TY3-I GAG-POL POLYPROTEIN"/>
    <property type="match status" value="1"/>
</dbReference>
<protein>
    <submittedName>
        <fullName evidence="5">Gag-pol polyprotein</fullName>
    </submittedName>
</protein>
<dbReference type="SUPFAM" id="SSF56672">
    <property type="entry name" value="DNA/RNA polymerases"/>
    <property type="match status" value="1"/>
</dbReference>
<keyword evidence="2" id="KW-0496">Mitochondrion</keyword>
<dbReference type="GeneID" id="98117242"/>
<dbReference type="Gene3D" id="3.30.70.270">
    <property type="match status" value="2"/>
</dbReference>